<evidence type="ECO:0000313" key="4">
    <source>
        <dbReference type="WBParaSite" id="ECPE_0000856301-mRNA-1"/>
    </source>
</evidence>
<keyword evidence="3" id="KW-1185">Reference proteome</keyword>
<proteinExistence type="predicted"/>
<feature type="compositionally biased region" description="Basic and acidic residues" evidence="1">
    <location>
        <begin position="259"/>
        <end position="273"/>
    </location>
</feature>
<evidence type="ECO:0000313" key="2">
    <source>
        <dbReference type="EMBL" id="VDP83730.1"/>
    </source>
</evidence>
<dbReference type="OrthoDB" id="6271681at2759"/>
<dbReference type="Proteomes" id="UP000272942">
    <property type="component" value="Unassembled WGS sequence"/>
</dbReference>
<dbReference type="WBParaSite" id="ECPE_0000856301-mRNA-1">
    <property type="protein sequence ID" value="ECPE_0000856301-mRNA-1"/>
    <property type="gene ID" value="ECPE_0000856301"/>
</dbReference>
<sequence>MLRCVKRKPNRNTIGERNGLGERNCATLPRERTHTDEVDADFEDGGNARGPNSANRPSRWSLSKKSATLSTTTPSTSTQYTRSESRSSSKSKGFNVFRASNWRTLSLSSLFSPSRKRKQQQLQQQQQTGSGSASSSGFVSPTAETEPLTGASSLDRSTKHKRPESIELHSFSSRQTKPSSSGSEATTPTGMKTDTSNLIGQDERLREMTKNACAELSDTSDHTPTEPIGPPLGVDSTTVDGSWPFVDANGTHGTTTTTKKKEEKEDKNKTDKSRKLHWIASTDKATGFPIEQPPKPDITLKKSHGNERVSDSKKQINLYF</sequence>
<name>A0A183ANK2_9TREM</name>
<feature type="region of interest" description="Disordered" evidence="1">
    <location>
        <begin position="1"/>
        <end position="93"/>
    </location>
</feature>
<feature type="compositionally biased region" description="Polar residues" evidence="1">
    <location>
        <begin position="50"/>
        <end position="60"/>
    </location>
</feature>
<reference evidence="2 3" key="2">
    <citation type="submission" date="2018-11" db="EMBL/GenBank/DDBJ databases">
        <authorList>
            <consortium name="Pathogen Informatics"/>
        </authorList>
    </citation>
    <scope>NUCLEOTIDE SEQUENCE [LARGE SCALE GENOMIC DNA]</scope>
    <source>
        <strain evidence="2 3">Egypt</strain>
    </source>
</reference>
<reference evidence="4" key="1">
    <citation type="submission" date="2016-06" db="UniProtKB">
        <authorList>
            <consortium name="WormBaseParasite"/>
        </authorList>
    </citation>
    <scope>IDENTIFICATION</scope>
</reference>
<feature type="compositionally biased region" description="Basic residues" evidence="1">
    <location>
        <begin position="1"/>
        <end position="10"/>
    </location>
</feature>
<gene>
    <name evidence="2" type="ORF">ECPE_LOCUS8537</name>
</gene>
<feature type="compositionally biased region" description="Basic and acidic residues" evidence="1">
    <location>
        <begin position="298"/>
        <end position="314"/>
    </location>
</feature>
<organism evidence="4">
    <name type="scientific">Echinostoma caproni</name>
    <dbReference type="NCBI Taxonomy" id="27848"/>
    <lineage>
        <taxon>Eukaryota</taxon>
        <taxon>Metazoa</taxon>
        <taxon>Spiralia</taxon>
        <taxon>Lophotrochozoa</taxon>
        <taxon>Platyhelminthes</taxon>
        <taxon>Trematoda</taxon>
        <taxon>Digenea</taxon>
        <taxon>Plagiorchiida</taxon>
        <taxon>Echinostomata</taxon>
        <taxon>Echinostomatoidea</taxon>
        <taxon>Echinostomatidae</taxon>
        <taxon>Echinostoma</taxon>
    </lineage>
</organism>
<dbReference type="EMBL" id="UZAN01046115">
    <property type="protein sequence ID" value="VDP83730.1"/>
    <property type="molecule type" value="Genomic_DNA"/>
</dbReference>
<protein>
    <submittedName>
        <fullName evidence="2 4">Uncharacterized protein</fullName>
    </submittedName>
</protein>
<dbReference type="AlphaFoldDB" id="A0A183ANK2"/>
<feature type="compositionally biased region" description="Low complexity" evidence="1">
    <location>
        <begin position="61"/>
        <end position="92"/>
    </location>
</feature>
<feature type="region of interest" description="Disordered" evidence="1">
    <location>
        <begin position="112"/>
        <end position="320"/>
    </location>
</feature>
<feature type="compositionally biased region" description="Polar residues" evidence="1">
    <location>
        <begin position="170"/>
        <end position="199"/>
    </location>
</feature>
<evidence type="ECO:0000313" key="3">
    <source>
        <dbReference type="Proteomes" id="UP000272942"/>
    </source>
</evidence>
<feature type="compositionally biased region" description="Low complexity" evidence="1">
    <location>
        <begin position="120"/>
        <end position="137"/>
    </location>
</feature>
<accession>A0A183ANK2</accession>
<evidence type="ECO:0000256" key="1">
    <source>
        <dbReference type="SAM" id="MobiDB-lite"/>
    </source>
</evidence>